<dbReference type="InterPro" id="IPR008893">
    <property type="entry name" value="WGR_domain"/>
</dbReference>
<reference evidence="25" key="1">
    <citation type="submission" date="2022-07" db="EMBL/GenBank/DDBJ databases">
        <authorList>
            <person name="Trinca V."/>
            <person name="Uliana J.V.C."/>
            <person name="Torres T.T."/>
            <person name="Ward R.J."/>
            <person name="Monesi N."/>
        </authorList>
    </citation>
    <scope>NUCLEOTIDE SEQUENCE</scope>
    <source>
        <strain evidence="25">HSMRA1968</strain>
        <tissue evidence="25">Whole embryos</tissue>
    </source>
</reference>
<dbReference type="AlphaFoldDB" id="A0A9Q0MSN6"/>
<evidence type="ECO:0000256" key="8">
    <source>
        <dbReference type="ARBA" id="ARBA00022723"/>
    </source>
</evidence>
<keyword evidence="7" id="KW-0548">Nucleotidyltransferase</keyword>
<dbReference type="Pfam" id="PF02877">
    <property type="entry name" value="PARP_reg"/>
    <property type="match status" value="1"/>
</dbReference>
<keyword evidence="12 19" id="KW-0862">Zinc</keyword>
<dbReference type="Pfam" id="PF00645">
    <property type="entry name" value="zf-PARP"/>
    <property type="match status" value="2"/>
</dbReference>
<sequence>MEDLPFKAEYAKTARAGCKGCKQNIGKDTLRLARMVQSAFHDGKQPNWFHEKCFFIKQRPSTTGDIGGFDLLRMDDQKRITEQIANNASVIAEPSTSKGRKRPADANVKMTKDASKDFGIEYAVSSRAECKGCEIKISKGEIRIKKTVFDTEIGMKYGGQALWHHYECFAKLRSELGWFGSGDQLPGFSSLNKDDQAAVKKAIPPMKMDEVMPAIKKPKVEVKEEKDAAAADAKLEKLISEQNKEFYKIHDKLKDKLKKTELIQILEKNKQEVPSGTSEILLAVADILTFGALKPCQVCKGQYVFRNANYICTGNVSAWVKCENILKEPPREPARVPSALKTEYSFLDKKFTVKNRATKYVPPTVSNLKVKKEEDLGPKVQREKPPLYKLEFGLIGKLDRSKDEIKKQVEKLGGKLVSSINEKMAAVISKEAEVEKMSEKMQNAKSFGIQVVPVKFLDEVIAGNAIKFIKTLSICDWGTDPALRIPQEETRVKSKSMYTKSIPKSVTYKLKNGSAVDPESGLQDVAHVFKQGKTKWFAVLNNTDIQKDKNSYYKMQLLESDNRKKYYIFRSWGRIGTTIGSNKIENFSSSSEAIDAFKNTYYEKTGNHFGASTFNKIVGGYYPMEVDYGNDDIEKKITDQNQHKSELLPSVQELVKLLFDLDTMKKAMLEFEIDLEKMPLGKLSRNQLSEALKVLQQLSDLIKNGGTSSEFIGLSNQFYTLIPHDFGVERPPVIDQIDTINSKTEMIESLMELEVAYSFLQTETDDKKSPLDGHYKQLNTDLKPISKDTEEFAMLEKYVRNTHAKTHDNFELEIEDIFKVERAGEKRRYKPFKKIHNRKLLWHGSRLTNFVGILSNGLKIAPPEAPVSGYMFGKGVYFADMVSKSANYCVPSSSNNTGLMLLCEVALGDMFECKAANYITKLPKGTHSVKGCGKTFPNPEESHVNEDGVEVPFGKPMTDTKLKSSLLYNEYIVYDVAQINVKYLFKLNFKHKY</sequence>
<dbReference type="Pfam" id="PF05406">
    <property type="entry name" value="WGR"/>
    <property type="match status" value="1"/>
</dbReference>
<dbReference type="InterPro" id="IPR012982">
    <property type="entry name" value="PARP1-like_PADR1_Zn_ribbon"/>
</dbReference>
<evidence type="ECO:0000256" key="2">
    <source>
        <dbReference type="ARBA" id="ARBA00000459"/>
    </source>
</evidence>
<dbReference type="InterPro" id="IPR001357">
    <property type="entry name" value="BRCT_dom"/>
</dbReference>
<dbReference type="FunFam" id="1.20.142.10:FF:000001">
    <property type="entry name" value="Poly [ADP-ribose] polymerase"/>
    <property type="match status" value="1"/>
</dbReference>
<dbReference type="PROSITE" id="PS50172">
    <property type="entry name" value="BRCT"/>
    <property type="match status" value="1"/>
</dbReference>
<dbReference type="Gene3D" id="3.30.1740.10">
    <property type="entry name" value="Zinc finger, PARP-type"/>
    <property type="match status" value="2"/>
</dbReference>
<keyword evidence="8 19" id="KW-0479">Metal-binding</keyword>
<dbReference type="GO" id="GO:0016779">
    <property type="term" value="F:nucleotidyltransferase activity"/>
    <property type="evidence" value="ECO:0007669"/>
    <property type="project" value="UniProtKB-KW"/>
</dbReference>
<dbReference type="OrthoDB" id="429950at2759"/>
<keyword evidence="13 19" id="KW-0520">NAD</keyword>
<dbReference type="PROSITE" id="PS51977">
    <property type="entry name" value="WGR"/>
    <property type="match status" value="1"/>
</dbReference>
<keyword evidence="14 19" id="KW-0238">DNA-binding</keyword>
<dbReference type="Gene3D" id="2.20.25.630">
    <property type="match status" value="1"/>
</dbReference>
<evidence type="ECO:0000256" key="16">
    <source>
        <dbReference type="ARBA" id="ARBA00024347"/>
    </source>
</evidence>
<evidence type="ECO:0000256" key="1">
    <source>
        <dbReference type="ARBA" id="ARBA00000438"/>
    </source>
</evidence>
<evidence type="ECO:0000259" key="21">
    <source>
        <dbReference type="PROSITE" id="PS50172"/>
    </source>
</evidence>
<dbReference type="InterPro" id="IPR008288">
    <property type="entry name" value="PARP"/>
</dbReference>
<dbReference type="Pfam" id="PF08063">
    <property type="entry name" value="Zn_ribbon_PADR1"/>
    <property type="match status" value="1"/>
</dbReference>
<dbReference type="SMART" id="SM01336">
    <property type="entry name" value="zf-PARP"/>
    <property type="match status" value="2"/>
</dbReference>
<dbReference type="CDD" id="cd01437">
    <property type="entry name" value="parp_like"/>
    <property type="match status" value="1"/>
</dbReference>
<dbReference type="Pfam" id="PF21728">
    <property type="entry name" value="PADR1_N"/>
    <property type="match status" value="1"/>
</dbReference>
<evidence type="ECO:0000313" key="25">
    <source>
        <dbReference type="EMBL" id="KAJ6635587.1"/>
    </source>
</evidence>
<dbReference type="PROSITE" id="PS51059">
    <property type="entry name" value="PARP_CATALYTIC"/>
    <property type="match status" value="1"/>
</dbReference>
<evidence type="ECO:0000256" key="12">
    <source>
        <dbReference type="ARBA" id="ARBA00022833"/>
    </source>
</evidence>
<protein>
    <recommendedName>
        <fullName evidence="18 19">Poly [ADP-ribose] polymerase</fullName>
        <ecNumber evidence="4 19">2.4.2.30</ecNumber>
    </recommendedName>
</protein>
<evidence type="ECO:0000259" key="20">
    <source>
        <dbReference type="PROSITE" id="PS50064"/>
    </source>
</evidence>
<dbReference type="GO" id="GO:0005730">
    <property type="term" value="C:nucleolus"/>
    <property type="evidence" value="ECO:0007669"/>
    <property type="project" value="TreeGrafter"/>
</dbReference>
<dbReference type="Proteomes" id="UP001151699">
    <property type="component" value="Chromosome C"/>
</dbReference>
<evidence type="ECO:0000256" key="4">
    <source>
        <dbReference type="ARBA" id="ARBA00012020"/>
    </source>
</evidence>
<dbReference type="Gene3D" id="3.90.228.10">
    <property type="match status" value="1"/>
</dbReference>
<dbReference type="GO" id="GO:0070212">
    <property type="term" value="P:protein poly-ADP-ribosylation"/>
    <property type="evidence" value="ECO:0007669"/>
    <property type="project" value="TreeGrafter"/>
</dbReference>
<evidence type="ECO:0000256" key="15">
    <source>
        <dbReference type="ARBA" id="ARBA00023242"/>
    </source>
</evidence>
<evidence type="ECO:0000256" key="19">
    <source>
        <dbReference type="PIRNR" id="PIRNR000489"/>
    </source>
</evidence>
<comment type="catalytic activity">
    <reaction evidence="17 19">
        <text>NAD(+) + (ADP-D-ribosyl)n-acceptor = nicotinamide + (ADP-D-ribosyl)n+1-acceptor + H(+).</text>
        <dbReference type="EC" id="2.4.2.30"/>
    </reaction>
</comment>
<keyword evidence="9" id="KW-0677">Repeat</keyword>
<dbReference type="InterPro" id="IPR036616">
    <property type="entry name" value="Poly(ADP-ribose)pol_reg_dom_sf"/>
</dbReference>
<dbReference type="GO" id="GO:0006302">
    <property type="term" value="P:double-strand break repair"/>
    <property type="evidence" value="ECO:0007669"/>
    <property type="project" value="TreeGrafter"/>
</dbReference>
<keyword evidence="10" id="KW-0013">ADP-ribosylation</keyword>
<feature type="domain" description="PARP catalytic" evidence="22">
    <location>
        <begin position="769"/>
        <end position="993"/>
    </location>
</feature>
<evidence type="ECO:0000256" key="11">
    <source>
        <dbReference type="ARBA" id="ARBA00022771"/>
    </source>
</evidence>
<dbReference type="SUPFAM" id="SSF47587">
    <property type="entry name" value="Domain of poly(ADP-ribose) polymerase"/>
    <property type="match status" value="1"/>
</dbReference>
<dbReference type="PANTHER" id="PTHR10459:SF60">
    <property type="entry name" value="POLY [ADP-RIBOSE] POLYMERASE 2"/>
    <property type="match status" value="1"/>
</dbReference>
<comment type="catalytic activity">
    <reaction evidence="1 19">
        <text>L-aspartyl-[protein] + NAD(+) = 4-O-(ADP-D-ribosyl)-L-aspartyl-[protein] + nicotinamide</text>
        <dbReference type="Rhea" id="RHEA:54424"/>
        <dbReference type="Rhea" id="RHEA-COMP:9867"/>
        <dbReference type="Rhea" id="RHEA-COMP:13832"/>
        <dbReference type="ChEBI" id="CHEBI:17154"/>
        <dbReference type="ChEBI" id="CHEBI:29961"/>
        <dbReference type="ChEBI" id="CHEBI:57540"/>
        <dbReference type="ChEBI" id="CHEBI:138102"/>
    </reaction>
</comment>
<keyword evidence="6 19" id="KW-0808">Transferase</keyword>
<gene>
    <name evidence="25" type="primary">PARP_0</name>
    <name evidence="25" type="ORF">Bhyg_14173</name>
</gene>
<dbReference type="PROSITE" id="PS52007">
    <property type="entry name" value="PADR1"/>
    <property type="match status" value="1"/>
</dbReference>
<dbReference type="FunFam" id="3.40.50.10190:FF:000051">
    <property type="entry name" value="Poly [ADP-ribose] polymerase"/>
    <property type="match status" value="1"/>
</dbReference>
<organism evidence="25 26">
    <name type="scientific">Pseudolycoriella hygida</name>
    <dbReference type="NCBI Taxonomy" id="35572"/>
    <lineage>
        <taxon>Eukaryota</taxon>
        <taxon>Metazoa</taxon>
        <taxon>Ecdysozoa</taxon>
        <taxon>Arthropoda</taxon>
        <taxon>Hexapoda</taxon>
        <taxon>Insecta</taxon>
        <taxon>Pterygota</taxon>
        <taxon>Neoptera</taxon>
        <taxon>Endopterygota</taxon>
        <taxon>Diptera</taxon>
        <taxon>Nematocera</taxon>
        <taxon>Sciaroidea</taxon>
        <taxon>Sciaridae</taxon>
        <taxon>Pseudolycoriella</taxon>
    </lineage>
</organism>
<dbReference type="Gene3D" id="1.10.20.130">
    <property type="match status" value="1"/>
</dbReference>
<keyword evidence="5 19" id="KW-0328">Glycosyltransferase</keyword>
<evidence type="ECO:0000256" key="6">
    <source>
        <dbReference type="ARBA" id="ARBA00022679"/>
    </source>
</evidence>
<dbReference type="GO" id="GO:0051287">
    <property type="term" value="F:NAD binding"/>
    <property type="evidence" value="ECO:0007669"/>
    <property type="project" value="UniProtKB-UniRule"/>
</dbReference>
<dbReference type="InterPro" id="IPR038650">
    <property type="entry name" value="PADR1_C_dom_sf"/>
</dbReference>
<feature type="domain" description="WGR" evidence="24">
    <location>
        <begin position="525"/>
        <end position="621"/>
    </location>
</feature>
<dbReference type="PROSITE" id="PS00347">
    <property type="entry name" value="ZF_PARP_1"/>
    <property type="match status" value="1"/>
</dbReference>
<dbReference type="SUPFAM" id="SSF52113">
    <property type="entry name" value="BRCT domain"/>
    <property type="match status" value="1"/>
</dbReference>
<dbReference type="PIRSF" id="PIRSF000489">
    <property type="entry name" value="NAD_ADPRT"/>
    <property type="match status" value="1"/>
</dbReference>
<feature type="domain" description="BRCT" evidence="21">
    <location>
        <begin position="382"/>
        <end position="461"/>
    </location>
</feature>
<name>A0A9Q0MSN6_9DIPT</name>
<dbReference type="PANTHER" id="PTHR10459">
    <property type="entry name" value="DNA LIGASE"/>
    <property type="match status" value="1"/>
</dbReference>
<dbReference type="SUPFAM" id="SSF142921">
    <property type="entry name" value="WGR domain-like"/>
    <property type="match status" value="1"/>
</dbReference>
<proteinExistence type="inferred from homology"/>
<dbReference type="GO" id="GO:0003950">
    <property type="term" value="F:NAD+ poly-ADP-ribosyltransferase activity"/>
    <property type="evidence" value="ECO:0007669"/>
    <property type="project" value="UniProtKB-UniRule"/>
</dbReference>
<accession>A0A9Q0MSN6</accession>
<dbReference type="SMART" id="SM01335">
    <property type="entry name" value="PADR1"/>
    <property type="match status" value="1"/>
</dbReference>
<evidence type="ECO:0000256" key="7">
    <source>
        <dbReference type="ARBA" id="ARBA00022695"/>
    </source>
</evidence>
<feature type="domain" description="PARP alpha-helical" evidence="23">
    <location>
        <begin position="644"/>
        <end position="761"/>
    </location>
</feature>
<dbReference type="SUPFAM" id="SSF57716">
    <property type="entry name" value="Glucocorticoid receptor-like (DNA-binding domain)"/>
    <property type="match status" value="2"/>
</dbReference>
<dbReference type="Gene3D" id="1.20.142.10">
    <property type="entry name" value="Poly(ADP-ribose) polymerase, regulatory domain"/>
    <property type="match status" value="1"/>
</dbReference>
<feature type="domain" description="PARP-type" evidence="20">
    <location>
        <begin position="6"/>
        <end position="88"/>
    </location>
</feature>
<dbReference type="InterPro" id="IPR036957">
    <property type="entry name" value="Znf_PARP_sf"/>
</dbReference>
<dbReference type="InterPro" id="IPR036420">
    <property type="entry name" value="BRCT_dom_sf"/>
</dbReference>
<evidence type="ECO:0000256" key="9">
    <source>
        <dbReference type="ARBA" id="ARBA00022737"/>
    </source>
</evidence>
<dbReference type="SMART" id="SM00773">
    <property type="entry name" value="WGR"/>
    <property type="match status" value="1"/>
</dbReference>
<keyword evidence="26" id="KW-1185">Reference proteome</keyword>
<comment type="similarity">
    <text evidence="16">Belongs to the ARTD/PARP family.</text>
</comment>
<dbReference type="InterPro" id="IPR036930">
    <property type="entry name" value="WGR_dom_sf"/>
</dbReference>
<keyword evidence="15 19" id="KW-0539">Nucleus</keyword>
<evidence type="ECO:0000259" key="24">
    <source>
        <dbReference type="PROSITE" id="PS51977"/>
    </source>
</evidence>
<keyword evidence="11" id="KW-0863">Zinc-finger</keyword>
<dbReference type="GO" id="GO:0008270">
    <property type="term" value="F:zinc ion binding"/>
    <property type="evidence" value="ECO:0007669"/>
    <property type="project" value="UniProtKB-KW"/>
</dbReference>
<dbReference type="InterPro" id="IPR049296">
    <property type="entry name" value="PARP1-like_PADR1_N"/>
</dbReference>
<evidence type="ECO:0000256" key="3">
    <source>
        <dbReference type="ARBA" id="ARBA00004123"/>
    </source>
</evidence>
<dbReference type="SMART" id="SM00292">
    <property type="entry name" value="BRCT"/>
    <property type="match status" value="1"/>
</dbReference>
<dbReference type="FunFam" id="3.90.228.10:FF:000002">
    <property type="entry name" value="Poly [ADP-ribose] polymerase"/>
    <property type="match status" value="1"/>
</dbReference>
<dbReference type="CDD" id="cd08001">
    <property type="entry name" value="WGR_PARP1_like"/>
    <property type="match status" value="1"/>
</dbReference>
<dbReference type="EMBL" id="WJQU01000004">
    <property type="protein sequence ID" value="KAJ6635587.1"/>
    <property type="molecule type" value="Genomic_DNA"/>
</dbReference>
<evidence type="ECO:0000313" key="26">
    <source>
        <dbReference type="Proteomes" id="UP001151699"/>
    </source>
</evidence>
<dbReference type="PROSITE" id="PS51060">
    <property type="entry name" value="PARP_ALPHA_HD"/>
    <property type="match status" value="1"/>
</dbReference>
<evidence type="ECO:0000259" key="23">
    <source>
        <dbReference type="PROSITE" id="PS51060"/>
    </source>
</evidence>
<evidence type="ECO:0000256" key="18">
    <source>
        <dbReference type="ARBA" id="ARBA00071874"/>
    </source>
</evidence>
<comment type="caution">
    <text evidence="25">The sequence shown here is derived from an EMBL/GenBank/DDBJ whole genome shotgun (WGS) entry which is preliminary data.</text>
</comment>
<dbReference type="Gene3D" id="3.40.50.10190">
    <property type="entry name" value="BRCT domain"/>
    <property type="match status" value="1"/>
</dbReference>
<dbReference type="SUPFAM" id="SSF56399">
    <property type="entry name" value="ADP-ribosylation"/>
    <property type="match status" value="1"/>
</dbReference>
<evidence type="ECO:0000256" key="13">
    <source>
        <dbReference type="ARBA" id="ARBA00023027"/>
    </source>
</evidence>
<dbReference type="InterPro" id="IPR004102">
    <property type="entry name" value="Poly(ADP-ribose)pol_reg_dom"/>
</dbReference>
<evidence type="ECO:0000256" key="17">
    <source>
        <dbReference type="ARBA" id="ARBA00033987"/>
    </source>
</evidence>
<evidence type="ECO:0000256" key="10">
    <source>
        <dbReference type="ARBA" id="ARBA00022765"/>
    </source>
</evidence>
<dbReference type="InterPro" id="IPR050800">
    <property type="entry name" value="ARTD/PARP"/>
</dbReference>
<dbReference type="Pfam" id="PF00644">
    <property type="entry name" value="PARP"/>
    <property type="match status" value="1"/>
</dbReference>
<comment type="subcellular location">
    <subcellularLocation>
        <location evidence="3 19">Nucleus</location>
    </subcellularLocation>
</comment>
<dbReference type="Pfam" id="PF00533">
    <property type="entry name" value="BRCT"/>
    <property type="match status" value="1"/>
</dbReference>
<evidence type="ECO:0000256" key="5">
    <source>
        <dbReference type="ARBA" id="ARBA00022676"/>
    </source>
</evidence>
<dbReference type="EC" id="2.4.2.30" evidence="4 19"/>
<dbReference type="GO" id="GO:1990404">
    <property type="term" value="F:NAD+-protein mono-ADP-ribosyltransferase activity"/>
    <property type="evidence" value="ECO:0007669"/>
    <property type="project" value="TreeGrafter"/>
</dbReference>
<dbReference type="InterPro" id="IPR001510">
    <property type="entry name" value="Znf_PARP"/>
</dbReference>
<evidence type="ECO:0000256" key="14">
    <source>
        <dbReference type="ARBA" id="ARBA00023125"/>
    </source>
</evidence>
<dbReference type="GO" id="GO:0003677">
    <property type="term" value="F:DNA binding"/>
    <property type="evidence" value="ECO:0007669"/>
    <property type="project" value="UniProtKB-UniRule"/>
</dbReference>
<dbReference type="InterPro" id="IPR012317">
    <property type="entry name" value="Poly(ADP-ribose)pol_cat_dom"/>
</dbReference>
<comment type="catalytic activity">
    <reaction evidence="2 19">
        <text>L-glutamyl-[protein] + NAD(+) = 5-O-(ADP-D-ribosyl)-L-glutamyl-[protein] + nicotinamide</text>
        <dbReference type="Rhea" id="RHEA:58224"/>
        <dbReference type="Rhea" id="RHEA-COMP:10208"/>
        <dbReference type="Rhea" id="RHEA-COMP:15089"/>
        <dbReference type="ChEBI" id="CHEBI:17154"/>
        <dbReference type="ChEBI" id="CHEBI:29973"/>
        <dbReference type="ChEBI" id="CHEBI:57540"/>
        <dbReference type="ChEBI" id="CHEBI:142540"/>
    </reaction>
</comment>
<feature type="domain" description="PARP-type" evidence="20">
    <location>
        <begin position="118"/>
        <end position="207"/>
    </location>
</feature>
<dbReference type="PROSITE" id="PS50064">
    <property type="entry name" value="ZF_PARP_2"/>
    <property type="match status" value="2"/>
</dbReference>
<evidence type="ECO:0000259" key="22">
    <source>
        <dbReference type="PROSITE" id="PS51059"/>
    </source>
</evidence>
<dbReference type="CDD" id="cd17747">
    <property type="entry name" value="BRCT_PARP1"/>
    <property type="match status" value="1"/>
</dbReference>